<dbReference type="OrthoDB" id="9804300at2"/>
<dbReference type="GO" id="GO:0043190">
    <property type="term" value="C:ATP-binding cassette (ABC) transporter complex"/>
    <property type="evidence" value="ECO:0007669"/>
    <property type="project" value="InterPro"/>
</dbReference>
<keyword evidence="6" id="KW-0813">Transport</keyword>
<comment type="subcellular location">
    <subcellularLocation>
        <location evidence="6">Cell membrane</location>
        <topology evidence="6">Multi-pass membrane protein</topology>
    </subcellularLocation>
    <subcellularLocation>
        <location evidence="1">Membrane</location>
        <topology evidence="1">Multi-pass membrane protein</topology>
    </subcellularLocation>
</comment>
<feature type="transmembrane region" description="Helical" evidence="7">
    <location>
        <begin position="85"/>
        <end position="105"/>
    </location>
</feature>
<feature type="transmembrane region" description="Helical" evidence="7">
    <location>
        <begin position="212"/>
        <end position="237"/>
    </location>
</feature>
<evidence type="ECO:0000256" key="4">
    <source>
        <dbReference type="ARBA" id="ARBA00022989"/>
    </source>
</evidence>
<dbReference type="RefSeq" id="WP_089074432.1">
    <property type="nucleotide sequence ID" value="NZ_CBCSAM010000008.1"/>
</dbReference>
<evidence type="ECO:0000256" key="5">
    <source>
        <dbReference type="ARBA" id="ARBA00023136"/>
    </source>
</evidence>
<dbReference type="GO" id="GO:0055085">
    <property type="term" value="P:transmembrane transport"/>
    <property type="evidence" value="ECO:0007669"/>
    <property type="project" value="InterPro"/>
</dbReference>
<keyword evidence="9" id="KW-1185">Reference proteome</keyword>
<dbReference type="InterPro" id="IPR001626">
    <property type="entry name" value="ABC_TroCD"/>
</dbReference>
<dbReference type="Proteomes" id="UP000242175">
    <property type="component" value="Chromosome small"/>
</dbReference>
<comment type="similarity">
    <text evidence="2 6">Belongs to the ABC-3 integral membrane protein family.</text>
</comment>
<protein>
    <submittedName>
        <fullName evidence="8">ABC transporter permease</fullName>
    </submittedName>
</protein>
<sequence length="266" mass="29359">MFNYEFMKYAFIAGTMIGILCGLMSVFVILRRSSFAAHALGHTSLTGAAGSALVGLPGVVGQLVINAIVAILIGLFGDKIKKNDLSVGVILSFFLGLGAYFLFIFQNNYSGSVMSILFGNILSISLEQIWILLGSCVIVFIGISILYRVFIFTTIDPELARAYQFPMKNINVYFTLLLSISVSMGCQIVGALLIFALMIIPGAIATQWCDNVFKMIFTSIIISLISIWLSLVITFYFNIPTSFLITMILCSIYLVGYIFKIFRRTE</sequence>
<feature type="transmembrane region" description="Helical" evidence="7">
    <location>
        <begin position="51"/>
        <end position="73"/>
    </location>
</feature>
<dbReference type="SUPFAM" id="SSF81345">
    <property type="entry name" value="ABC transporter involved in vitamin B12 uptake, BtuC"/>
    <property type="match status" value="1"/>
</dbReference>
<feature type="transmembrane region" description="Helical" evidence="7">
    <location>
        <begin position="170"/>
        <end position="200"/>
    </location>
</feature>
<evidence type="ECO:0000313" key="8">
    <source>
        <dbReference type="EMBL" id="ASK79524.1"/>
    </source>
</evidence>
<keyword evidence="4 7" id="KW-1133">Transmembrane helix</keyword>
<evidence type="ECO:0000256" key="2">
    <source>
        <dbReference type="ARBA" id="ARBA00008034"/>
    </source>
</evidence>
<name>A0A220VGK4_9GAMM</name>
<feature type="transmembrane region" description="Helical" evidence="7">
    <location>
        <begin position="243"/>
        <end position="262"/>
    </location>
</feature>
<feature type="transmembrane region" description="Helical" evidence="7">
    <location>
        <begin position="129"/>
        <end position="150"/>
    </location>
</feature>
<dbReference type="InterPro" id="IPR037294">
    <property type="entry name" value="ABC_BtuC-like"/>
</dbReference>
<evidence type="ECO:0000256" key="6">
    <source>
        <dbReference type="RuleBase" id="RU003943"/>
    </source>
</evidence>
<dbReference type="AlphaFoldDB" id="A0A220VGK4"/>
<evidence type="ECO:0000256" key="1">
    <source>
        <dbReference type="ARBA" id="ARBA00004141"/>
    </source>
</evidence>
<reference evidence="8 9" key="1">
    <citation type="journal article" date="2016" name="Int. J. Syst. Evol. Microbiol.">
        <title>Paraphotobacterium marinum gen. nov., sp. nov., a member of the family Vibrionaceae, isolated from surface seawater.</title>
        <authorList>
            <person name="Huang Z."/>
            <person name="Dong C."/>
            <person name="Shao Z."/>
        </authorList>
    </citation>
    <scope>NUCLEOTIDE SEQUENCE [LARGE SCALE GENOMIC DNA]</scope>
    <source>
        <strain evidence="8 9">NSCS20N07D</strain>
    </source>
</reference>
<gene>
    <name evidence="8" type="ORF">CF386_10730</name>
</gene>
<keyword evidence="5 7" id="KW-0472">Membrane</keyword>
<evidence type="ECO:0000256" key="7">
    <source>
        <dbReference type="SAM" id="Phobius"/>
    </source>
</evidence>
<dbReference type="PANTHER" id="PTHR30477">
    <property type="entry name" value="ABC-TRANSPORTER METAL-BINDING PROTEIN"/>
    <property type="match status" value="1"/>
</dbReference>
<proteinExistence type="inferred from homology"/>
<dbReference type="Gene3D" id="1.10.3470.10">
    <property type="entry name" value="ABC transporter involved in vitamin B12 uptake, BtuC"/>
    <property type="match status" value="1"/>
</dbReference>
<keyword evidence="3 6" id="KW-0812">Transmembrane</keyword>
<feature type="transmembrane region" description="Helical" evidence="7">
    <location>
        <begin position="6"/>
        <end position="30"/>
    </location>
</feature>
<dbReference type="PANTHER" id="PTHR30477:SF21">
    <property type="entry name" value="ABC-3 PROTEIN"/>
    <property type="match status" value="1"/>
</dbReference>
<evidence type="ECO:0000256" key="3">
    <source>
        <dbReference type="ARBA" id="ARBA00022692"/>
    </source>
</evidence>
<accession>A0A220VGK4</accession>
<dbReference type="KEGG" id="pmai:CF386_10730"/>
<evidence type="ECO:0000313" key="9">
    <source>
        <dbReference type="Proteomes" id="UP000242175"/>
    </source>
</evidence>
<dbReference type="EMBL" id="CP022356">
    <property type="protein sequence ID" value="ASK79524.1"/>
    <property type="molecule type" value="Genomic_DNA"/>
</dbReference>
<dbReference type="Pfam" id="PF00950">
    <property type="entry name" value="ABC-3"/>
    <property type="match status" value="1"/>
</dbReference>
<organism evidence="8 9">
    <name type="scientific">Paraphotobacterium marinum</name>
    <dbReference type="NCBI Taxonomy" id="1755811"/>
    <lineage>
        <taxon>Bacteria</taxon>
        <taxon>Pseudomonadati</taxon>
        <taxon>Pseudomonadota</taxon>
        <taxon>Gammaproteobacteria</taxon>
        <taxon>Vibrionales</taxon>
        <taxon>Vibrionaceae</taxon>
        <taxon>Paraphotobacterium</taxon>
    </lineage>
</organism>